<sequence>MRTNRPRLKIVYKVVHWVYMSIDDLIVKRFTRMWDLMVKHYKITFTVQALIFISLLVWGLIE</sequence>
<organism evidence="2 3">
    <name type="scientific">Jeotgalibacillus proteolyticus</name>
    <dbReference type="NCBI Taxonomy" id="2082395"/>
    <lineage>
        <taxon>Bacteria</taxon>
        <taxon>Bacillati</taxon>
        <taxon>Bacillota</taxon>
        <taxon>Bacilli</taxon>
        <taxon>Bacillales</taxon>
        <taxon>Caryophanaceae</taxon>
        <taxon>Jeotgalibacillus</taxon>
    </lineage>
</organism>
<keyword evidence="1" id="KW-1133">Transmembrane helix</keyword>
<dbReference type="EMBL" id="PREZ01000004">
    <property type="protein sequence ID" value="PPA70062.1"/>
    <property type="molecule type" value="Genomic_DNA"/>
</dbReference>
<gene>
    <name evidence="2" type="ORF">C4B60_10745</name>
</gene>
<dbReference type="Proteomes" id="UP000239047">
    <property type="component" value="Unassembled WGS sequence"/>
</dbReference>
<proteinExistence type="predicted"/>
<reference evidence="2 3" key="1">
    <citation type="submission" date="2018-02" db="EMBL/GenBank/DDBJ databases">
        <title>Jeotgalibacillus proteolyticum sp. nov. a protease producing bacterium isolated from ocean sediments of Laizhou Bay.</title>
        <authorList>
            <person name="Li Y."/>
        </authorList>
    </citation>
    <scope>NUCLEOTIDE SEQUENCE [LARGE SCALE GENOMIC DNA]</scope>
    <source>
        <strain evidence="2 3">22-7</strain>
    </source>
</reference>
<name>A0A2S5GAL8_9BACL</name>
<evidence type="ECO:0000256" key="1">
    <source>
        <dbReference type="SAM" id="Phobius"/>
    </source>
</evidence>
<dbReference type="AlphaFoldDB" id="A0A2S5GAL8"/>
<keyword evidence="1" id="KW-0472">Membrane</keyword>
<accession>A0A2S5GAL8</accession>
<evidence type="ECO:0000313" key="3">
    <source>
        <dbReference type="Proteomes" id="UP000239047"/>
    </source>
</evidence>
<feature type="transmembrane region" description="Helical" evidence="1">
    <location>
        <begin position="41"/>
        <end position="61"/>
    </location>
</feature>
<comment type="caution">
    <text evidence="2">The sequence shown here is derived from an EMBL/GenBank/DDBJ whole genome shotgun (WGS) entry which is preliminary data.</text>
</comment>
<keyword evidence="3" id="KW-1185">Reference proteome</keyword>
<evidence type="ECO:0000313" key="2">
    <source>
        <dbReference type="EMBL" id="PPA70062.1"/>
    </source>
</evidence>
<protein>
    <submittedName>
        <fullName evidence="2">Uncharacterized protein</fullName>
    </submittedName>
</protein>
<keyword evidence="1" id="KW-0812">Transmembrane</keyword>